<keyword evidence="9" id="KW-1185">Reference proteome</keyword>
<protein>
    <submittedName>
        <fullName evidence="8">KpsF/GutQ family sugar-phosphate isomerase</fullName>
    </submittedName>
</protein>
<dbReference type="Proteomes" id="UP001169764">
    <property type="component" value="Unassembled WGS sequence"/>
</dbReference>
<evidence type="ECO:0000313" key="8">
    <source>
        <dbReference type="EMBL" id="MDO6413690.1"/>
    </source>
</evidence>
<dbReference type="EMBL" id="JAUOTP010000002">
    <property type="protein sequence ID" value="MDO6413690.1"/>
    <property type="molecule type" value="Genomic_DNA"/>
</dbReference>
<sequence>MPAQDSAPARINLPPADLVAYGRQVIATEANGLLALSASLDDRFAEAVSILLSLRGRVVTTGMGKSGYVARKVMATLSSTGLPSVFIHPAEAAHGDLGMLAPGDGLIAFSNSGETSELQPVVAHARKLGVPIIAVAGRAESLLMRQADVGILLPSVGEACPANLAPTTSTAMMMAVGDALALAAMQVRGVSRAGFEELHPGGAIGKRMMRVAAIMHRDAAMPIVTEDCEMRDVIMMMTSRSFGMTGVVDRDGRLVGVITDGDLRRHFDSLIEGKATDMMTPDPKWVSPGCLIEDALTLLNKHKITAMFAVEDDGTDRPVGIVHVHDFLRLGLA</sequence>
<dbReference type="PROSITE" id="PS51464">
    <property type="entry name" value="SIS"/>
    <property type="match status" value="1"/>
</dbReference>
<feature type="domain" description="CBS" evidence="6">
    <location>
        <begin position="215"/>
        <end position="276"/>
    </location>
</feature>
<dbReference type="PROSITE" id="PS51371">
    <property type="entry name" value="CBS"/>
    <property type="match status" value="2"/>
</dbReference>
<feature type="domain" description="SIS" evidence="7">
    <location>
        <begin position="48"/>
        <end position="190"/>
    </location>
</feature>
<dbReference type="InterPro" id="IPR000644">
    <property type="entry name" value="CBS_dom"/>
</dbReference>
<dbReference type="Gene3D" id="3.40.50.10490">
    <property type="entry name" value="Glucose-6-phosphate isomerase like protein, domain 1"/>
    <property type="match status" value="1"/>
</dbReference>
<keyword evidence="2" id="KW-0677">Repeat</keyword>
<dbReference type="InterPro" id="IPR046348">
    <property type="entry name" value="SIS_dom_sf"/>
</dbReference>
<keyword evidence="3 5" id="KW-0129">CBS domain</keyword>
<reference evidence="8" key="1">
    <citation type="submission" date="2023-07" db="EMBL/GenBank/DDBJ databases">
        <authorList>
            <person name="Kim M."/>
        </authorList>
    </citation>
    <scope>NUCLEOTIDE SEQUENCE</scope>
    <source>
        <strain evidence="8">BIUV-7</strain>
    </source>
</reference>
<organism evidence="8 9">
    <name type="scientific">Sphingomonas natans</name>
    <dbReference type="NCBI Taxonomy" id="3063330"/>
    <lineage>
        <taxon>Bacteria</taxon>
        <taxon>Pseudomonadati</taxon>
        <taxon>Pseudomonadota</taxon>
        <taxon>Alphaproteobacteria</taxon>
        <taxon>Sphingomonadales</taxon>
        <taxon>Sphingomonadaceae</taxon>
        <taxon>Sphingomonas</taxon>
    </lineage>
</organism>
<dbReference type="Pfam" id="PF01380">
    <property type="entry name" value="SIS"/>
    <property type="match status" value="1"/>
</dbReference>
<evidence type="ECO:0000256" key="2">
    <source>
        <dbReference type="ARBA" id="ARBA00022737"/>
    </source>
</evidence>
<name>A0ABT8Y5U5_9SPHN</name>
<dbReference type="CDD" id="cd04604">
    <property type="entry name" value="CBS_pair_SIS_assoc"/>
    <property type="match status" value="1"/>
</dbReference>
<dbReference type="PANTHER" id="PTHR42745:SF1">
    <property type="entry name" value="ARABINOSE 5-PHOSPHATE ISOMERASE KDSD"/>
    <property type="match status" value="1"/>
</dbReference>
<dbReference type="InterPro" id="IPR035474">
    <property type="entry name" value="SIS_Kpsf"/>
</dbReference>
<accession>A0ABT8Y5U5</accession>
<dbReference type="RefSeq" id="WP_303540321.1">
    <property type="nucleotide sequence ID" value="NZ_JAUOTP010000002.1"/>
</dbReference>
<dbReference type="Pfam" id="PF00571">
    <property type="entry name" value="CBS"/>
    <property type="match status" value="2"/>
</dbReference>
<evidence type="ECO:0000259" key="6">
    <source>
        <dbReference type="PROSITE" id="PS51371"/>
    </source>
</evidence>
<dbReference type="SMART" id="SM00116">
    <property type="entry name" value="CBS"/>
    <property type="match status" value="2"/>
</dbReference>
<dbReference type="InterPro" id="IPR001347">
    <property type="entry name" value="SIS_dom"/>
</dbReference>
<dbReference type="NCBIfam" id="TIGR00393">
    <property type="entry name" value="kpsF"/>
    <property type="match status" value="1"/>
</dbReference>
<evidence type="ECO:0000256" key="3">
    <source>
        <dbReference type="ARBA" id="ARBA00023122"/>
    </source>
</evidence>
<evidence type="ECO:0000256" key="4">
    <source>
        <dbReference type="PIRNR" id="PIRNR004692"/>
    </source>
</evidence>
<evidence type="ECO:0000256" key="1">
    <source>
        <dbReference type="ARBA" id="ARBA00008165"/>
    </source>
</evidence>
<proteinExistence type="inferred from homology"/>
<dbReference type="PIRSF" id="PIRSF004692">
    <property type="entry name" value="KdsD_KpsF"/>
    <property type="match status" value="1"/>
</dbReference>
<gene>
    <name evidence="8" type="ORF">Q4F19_04775</name>
</gene>
<dbReference type="InterPro" id="IPR004800">
    <property type="entry name" value="KdsD/KpsF-type"/>
</dbReference>
<evidence type="ECO:0000256" key="5">
    <source>
        <dbReference type="PROSITE-ProRule" id="PRU00703"/>
    </source>
</evidence>
<dbReference type="GO" id="GO:0016853">
    <property type="term" value="F:isomerase activity"/>
    <property type="evidence" value="ECO:0007669"/>
    <property type="project" value="UniProtKB-KW"/>
</dbReference>
<dbReference type="InterPro" id="IPR046342">
    <property type="entry name" value="CBS_dom_sf"/>
</dbReference>
<evidence type="ECO:0000259" key="7">
    <source>
        <dbReference type="PROSITE" id="PS51464"/>
    </source>
</evidence>
<feature type="domain" description="CBS" evidence="6">
    <location>
        <begin position="279"/>
        <end position="333"/>
    </location>
</feature>
<dbReference type="CDD" id="cd05014">
    <property type="entry name" value="SIS_Kpsf"/>
    <property type="match status" value="1"/>
</dbReference>
<dbReference type="InterPro" id="IPR050986">
    <property type="entry name" value="GutQ/KpsF_isomerases"/>
</dbReference>
<comment type="caution">
    <text evidence="8">The sequence shown here is derived from an EMBL/GenBank/DDBJ whole genome shotgun (WGS) entry which is preliminary data.</text>
</comment>
<comment type="similarity">
    <text evidence="1 4">Belongs to the SIS family. GutQ/KpsF subfamily.</text>
</comment>
<dbReference type="SUPFAM" id="SSF53697">
    <property type="entry name" value="SIS domain"/>
    <property type="match status" value="1"/>
</dbReference>
<keyword evidence="8" id="KW-0413">Isomerase</keyword>
<evidence type="ECO:0000313" key="9">
    <source>
        <dbReference type="Proteomes" id="UP001169764"/>
    </source>
</evidence>
<dbReference type="Gene3D" id="3.10.580.10">
    <property type="entry name" value="CBS-domain"/>
    <property type="match status" value="1"/>
</dbReference>
<dbReference type="PANTHER" id="PTHR42745">
    <property type="match status" value="1"/>
</dbReference>